<reference evidence="8 9" key="1">
    <citation type="submission" date="2017-06" db="EMBL/GenBank/DDBJ databases">
        <title>Sequencing and comparative analysis of myxobacterial genomes.</title>
        <authorList>
            <person name="Rupp O."/>
            <person name="Goesmann A."/>
            <person name="Sogaard-Andersen L."/>
        </authorList>
    </citation>
    <scope>NUCLEOTIDE SEQUENCE [LARGE SCALE GENOMIC DNA]</scope>
    <source>
        <strain evidence="8 9">DSM 14697</strain>
    </source>
</reference>
<dbReference type="InterPro" id="IPR025662">
    <property type="entry name" value="Sigma_54_int_dom_ATP-bd_1"/>
</dbReference>
<dbReference type="InterPro" id="IPR002197">
    <property type="entry name" value="HTH_Fis"/>
</dbReference>
<dbReference type="PROSITE" id="PS50045">
    <property type="entry name" value="SIGMA54_INTERACT_4"/>
    <property type="match status" value="1"/>
</dbReference>
<dbReference type="InterPro" id="IPR003018">
    <property type="entry name" value="GAF"/>
</dbReference>
<dbReference type="Gene3D" id="1.10.10.60">
    <property type="entry name" value="Homeodomain-like"/>
    <property type="match status" value="1"/>
</dbReference>
<keyword evidence="1" id="KW-0547">Nucleotide-binding</keyword>
<dbReference type="Gene3D" id="3.30.450.40">
    <property type="match status" value="1"/>
</dbReference>
<dbReference type="GO" id="GO:0006355">
    <property type="term" value="P:regulation of DNA-templated transcription"/>
    <property type="evidence" value="ECO:0007669"/>
    <property type="project" value="InterPro"/>
</dbReference>
<feature type="compositionally biased region" description="Pro residues" evidence="6">
    <location>
        <begin position="99"/>
        <end position="108"/>
    </location>
</feature>
<dbReference type="GO" id="GO:0043565">
    <property type="term" value="F:sequence-specific DNA binding"/>
    <property type="evidence" value="ECO:0007669"/>
    <property type="project" value="InterPro"/>
</dbReference>
<dbReference type="Gene3D" id="2.60.200.20">
    <property type="match status" value="1"/>
</dbReference>
<dbReference type="InterPro" id="IPR003593">
    <property type="entry name" value="AAA+_ATPase"/>
</dbReference>
<dbReference type="SUPFAM" id="SSF49879">
    <property type="entry name" value="SMAD/FHA domain"/>
    <property type="match status" value="1"/>
</dbReference>
<name>A0A250JWS1_9BACT</name>
<evidence type="ECO:0000256" key="3">
    <source>
        <dbReference type="ARBA" id="ARBA00023015"/>
    </source>
</evidence>
<dbReference type="GO" id="GO:0005524">
    <property type="term" value="F:ATP binding"/>
    <property type="evidence" value="ECO:0007669"/>
    <property type="project" value="UniProtKB-KW"/>
</dbReference>
<accession>A0A250JWS1</accession>
<dbReference type="SUPFAM" id="SSF46689">
    <property type="entry name" value="Homeodomain-like"/>
    <property type="match status" value="1"/>
</dbReference>
<sequence>MASLTVRTPDGKVRAVSLHKRLTSIGRGPDNDIPLEDTSVPASALHVTFDGTRYEVGSLGATFHVNGKKRDAHALSTGDVVRVGHTELIFARDDAPRAAPTPPSPPPRELVRTSNPDSHTSELPGVPGRELLMLRRLTAFSERLLGLYDVERLLEGLMDEAIEVTRADKGFLILMENGEPRVKVARNVSRENIEDAVEKDKLSDSIIAKVVKEQKPLIVADALDSPEFNKSDSVVNLRVHSVMCVPLMQKGDLFGVIYVGNDRLVNRFEPKSANMLTIFAAQASLILQNAMLVSDLKLDNTELRRKLEDHRYGDIVGACQGMRDVYKRIDKIAPTDISVLITGETGTGKELIAREIHRRSPRAKGPFITINCGAIPENLLESELFGHVKGAFTGAVATKAGKFQAAIGGTLFLDEIGEMPLQLQVKLLRALQEKVVYKVGDNRGEPVDIRVVAATNKVLEDEVKKNTFREDLYYRLNVVTLRLPPLRERGEDVVVLGRFFLQKYAREFSSKARGFTPSATVSMRKYGWPGNIRELENRLKKAVVLADKPLLGPDDLDLKPENLEPIMPLLQAKEEFQKRYINEVLARNNGNRTKTAKDLGVDPRTIFRHLEKLEAEKSGRPLPPEEGDELM</sequence>
<dbReference type="Pfam" id="PF25601">
    <property type="entry name" value="AAA_lid_14"/>
    <property type="match status" value="1"/>
</dbReference>
<dbReference type="SUPFAM" id="SSF55781">
    <property type="entry name" value="GAF domain-like"/>
    <property type="match status" value="1"/>
</dbReference>
<dbReference type="SUPFAM" id="SSF52540">
    <property type="entry name" value="P-loop containing nucleoside triphosphate hydrolases"/>
    <property type="match status" value="1"/>
</dbReference>
<evidence type="ECO:0000313" key="9">
    <source>
        <dbReference type="Proteomes" id="UP000217343"/>
    </source>
</evidence>
<evidence type="ECO:0000256" key="1">
    <source>
        <dbReference type="ARBA" id="ARBA00022741"/>
    </source>
</evidence>
<feature type="domain" description="Sigma-54 factor interaction" evidence="7">
    <location>
        <begin position="315"/>
        <end position="544"/>
    </location>
</feature>
<keyword evidence="2" id="KW-0067">ATP-binding</keyword>
<evidence type="ECO:0000313" key="8">
    <source>
        <dbReference type="EMBL" id="ATB48304.1"/>
    </source>
</evidence>
<protein>
    <submittedName>
        <fullName evidence="8">Sigma-54-dependent Fis family transcriptional regulator</fullName>
    </submittedName>
</protein>
<dbReference type="PRINTS" id="PR01590">
    <property type="entry name" value="HTHFIS"/>
</dbReference>
<dbReference type="InterPro" id="IPR009057">
    <property type="entry name" value="Homeodomain-like_sf"/>
</dbReference>
<dbReference type="FunFam" id="3.40.50.300:FF:000006">
    <property type="entry name" value="DNA-binding transcriptional regulator NtrC"/>
    <property type="match status" value="1"/>
</dbReference>
<evidence type="ECO:0000256" key="2">
    <source>
        <dbReference type="ARBA" id="ARBA00022840"/>
    </source>
</evidence>
<dbReference type="InterPro" id="IPR032030">
    <property type="entry name" value="YscD_cytoplasmic_dom"/>
</dbReference>
<organism evidence="8 9">
    <name type="scientific">Corallococcus macrosporus DSM 14697</name>
    <dbReference type="NCBI Taxonomy" id="1189310"/>
    <lineage>
        <taxon>Bacteria</taxon>
        <taxon>Pseudomonadati</taxon>
        <taxon>Myxococcota</taxon>
        <taxon>Myxococcia</taxon>
        <taxon>Myxococcales</taxon>
        <taxon>Cystobacterineae</taxon>
        <taxon>Myxococcaceae</taxon>
        <taxon>Corallococcus</taxon>
    </lineage>
</organism>
<dbReference type="InterPro" id="IPR029016">
    <property type="entry name" value="GAF-like_dom_sf"/>
</dbReference>
<dbReference type="InterPro" id="IPR008984">
    <property type="entry name" value="SMAD_FHA_dom_sf"/>
</dbReference>
<dbReference type="Proteomes" id="UP000217343">
    <property type="component" value="Chromosome"/>
</dbReference>
<dbReference type="InterPro" id="IPR027417">
    <property type="entry name" value="P-loop_NTPase"/>
</dbReference>
<dbReference type="Pfam" id="PF01590">
    <property type="entry name" value="GAF"/>
    <property type="match status" value="1"/>
</dbReference>
<dbReference type="PANTHER" id="PTHR32071">
    <property type="entry name" value="TRANSCRIPTIONAL REGULATORY PROTEIN"/>
    <property type="match status" value="1"/>
</dbReference>
<keyword evidence="3" id="KW-0805">Transcription regulation</keyword>
<dbReference type="Pfam" id="PF00158">
    <property type="entry name" value="Sigma54_activat"/>
    <property type="match status" value="1"/>
</dbReference>
<feature type="region of interest" description="Disordered" evidence="6">
    <location>
        <begin position="91"/>
        <end position="125"/>
    </location>
</feature>
<dbReference type="AlphaFoldDB" id="A0A250JWS1"/>
<dbReference type="InterPro" id="IPR002078">
    <property type="entry name" value="Sigma_54_int"/>
</dbReference>
<evidence type="ECO:0000256" key="5">
    <source>
        <dbReference type="ARBA" id="ARBA00023163"/>
    </source>
</evidence>
<keyword evidence="4" id="KW-0238">DNA-binding</keyword>
<dbReference type="SMART" id="SM00382">
    <property type="entry name" value="AAA"/>
    <property type="match status" value="1"/>
</dbReference>
<dbReference type="SMART" id="SM00065">
    <property type="entry name" value="GAF"/>
    <property type="match status" value="1"/>
</dbReference>
<dbReference type="PROSITE" id="PS00675">
    <property type="entry name" value="SIGMA54_INTERACT_1"/>
    <property type="match status" value="1"/>
</dbReference>
<evidence type="ECO:0000259" key="7">
    <source>
        <dbReference type="PROSITE" id="PS50045"/>
    </source>
</evidence>
<evidence type="ECO:0000256" key="6">
    <source>
        <dbReference type="SAM" id="MobiDB-lite"/>
    </source>
</evidence>
<dbReference type="CDD" id="cd00060">
    <property type="entry name" value="FHA"/>
    <property type="match status" value="1"/>
</dbReference>
<dbReference type="PROSITE" id="PS00688">
    <property type="entry name" value="SIGMA54_INTERACT_3"/>
    <property type="match status" value="1"/>
</dbReference>
<dbReference type="Gene3D" id="3.40.50.300">
    <property type="entry name" value="P-loop containing nucleotide triphosphate hydrolases"/>
    <property type="match status" value="1"/>
</dbReference>
<dbReference type="KEGG" id="mmas:MYMAC_003930"/>
<dbReference type="Pfam" id="PF16697">
    <property type="entry name" value="Yop-YscD_cpl"/>
    <property type="match status" value="1"/>
</dbReference>
<keyword evidence="9" id="KW-1185">Reference proteome</keyword>
<dbReference type="OrthoDB" id="9802322at2"/>
<dbReference type="InterPro" id="IPR058031">
    <property type="entry name" value="AAA_lid_NorR"/>
</dbReference>
<evidence type="ECO:0000256" key="4">
    <source>
        <dbReference type="ARBA" id="ARBA00023125"/>
    </source>
</evidence>
<dbReference type="CDD" id="cd00009">
    <property type="entry name" value="AAA"/>
    <property type="match status" value="1"/>
</dbReference>
<dbReference type="InterPro" id="IPR025944">
    <property type="entry name" value="Sigma_54_int_dom_CS"/>
</dbReference>
<dbReference type="Gene3D" id="1.10.8.60">
    <property type="match status" value="1"/>
</dbReference>
<keyword evidence="5" id="KW-0804">Transcription</keyword>
<dbReference type="RefSeq" id="WP_095959217.1">
    <property type="nucleotide sequence ID" value="NZ_CP022203.1"/>
</dbReference>
<dbReference type="Pfam" id="PF02954">
    <property type="entry name" value="HTH_8"/>
    <property type="match status" value="1"/>
</dbReference>
<proteinExistence type="predicted"/>
<gene>
    <name evidence="8" type="ORF">MYMAC_003930</name>
</gene>
<dbReference type="EMBL" id="CP022203">
    <property type="protein sequence ID" value="ATB48304.1"/>
    <property type="molecule type" value="Genomic_DNA"/>
</dbReference>